<dbReference type="AlphaFoldDB" id="A0A1H7XQN3"/>
<dbReference type="GO" id="GO:0005524">
    <property type="term" value="F:ATP binding"/>
    <property type="evidence" value="ECO:0007669"/>
    <property type="project" value="UniProtKB-KW"/>
</dbReference>
<dbReference type="Pfam" id="PF00005">
    <property type="entry name" value="ABC_tran"/>
    <property type="match status" value="1"/>
</dbReference>
<dbReference type="EMBL" id="FOGM01000011">
    <property type="protein sequence ID" value="SER87766.1"/>
    <property type="molecule type" value="Genomic_DNA"/>
</dbReference>
<sequence>MTKSILSIKNLSKSFGNQKVLDNLDMEITPGQIYGFLGVNGAGKSTVMKIILGLLPKDKGEIVALGHFIPKNRSQVLPEIGSLIEEPAFYPNLTGFENLQLIQELANLPKENIKVVMEATGIYYAKDKLVRNYSLGMKQRLGISMALIKFPKLLILDEPTNGLDPDGIHQMRQLIRSLPQKFNMTVLISSHILSEIENLADTVGIIKDGHLIYQGDINQLLNQERKYRLKVNNHEKASQIIQQYDNKISITKNDDDTLLISLPDHTFVPDLIAQLVYKELQIYEVYGVKKTLESVFLDLTKE</sequence>
<dbReference type="InterPro" id="IPR017871">
    <property type="entry name" value="ABC_transporter-like_CS"/>
</dbReference>
<evidence type="ECO:0000256" key="1">
    <source>
        <dbReference type="ARBA" id="ARBA00005417"/>
    </source>
</evidence>
<evidence type="ECO:0000259" key="5">
    <source>
        <dbReference type="PROSITE" id="PS50893"/>
    </source>
</evidence>
<keyword evidence="2" id="KW-0813">Transport</keyword>
<evidence type="ECO:0000256" key="4">
    <source>
        <dbReference type="ARBA" id="ARBA00022840"/>
    </source>
</evidence>
<dbReference type="Proteomes" id="UP000182712">
    <property type="component" value="Unassembled WGS sequence"/>
</dbReference>
<dbReference type="RefSeq" id="WP_074596221.1">
    <property type="nucleotide sequence ID" value="NZ_FNUH01000004.1"/>
</dbReference>
<feature type="domain" description="ABC transporter" evidence="5">
    <location>
        <begin position="6"/>
        <end position="233"/>
    </location>
</feature>
<comment type="similarity">
    <text evidence="1">Belongs to the ABC transporter superfamily.</text>
</comment>
<dbReference type="EMBL" id="FOBM01000017">
    <property type="protein sequence ID" value="SEM35299.1"/>
    <property type="molecule type" value="Genomic_DNA"/>
</dbReference>
<organism evidence="6 9">
    <name type="scientific">Streptococcus gallolyticus</name>
    <dbReference type="NCBI Taxonomy" id="315405"/>
    <lineage>
        <taxon>Bacteria</taxon>
        <taxon>Bacillati</taxon>
        <taxon>Bacillota</taxon>
        <taxon>Bacilli</taxon>
        <taxon>Lactobacillales</taxon>
        <taxon>Streptococcaceae</taxon>
        <taxon>Streptococcus</taxon>
    </lineage>
</organism>
<evidence type="ECO:0000313" key="8">
    <source>
        <dbReference type="Proteomes" id="UP000182712"/>
    </source>
</evidence>
<proteinExistence type="inferred from homology"/>
<dbReference type="Gene3D" id="3.40.50.300">
    <property type="entry name" value="P-loop containing nucleotide triphosphate hydrolases"/>
    <property type="match status" value="1"/>
</dbReference>
<name>A0A1H7XQN3_9STRE</name>
<dbReference type="PANTHER" id="PTHR43335">
    <property type="entry name" value="ABC TRANSPORTER, ATP-BINDING PROTEIN"/>
    <property type="match status" value="1"/>
</dbReference>
<dbReference type="InterPro" id="IPR003439">
    <property type="entry name" value="ABC_transporter-like_ATP-bd"/>
</dbReference>
<dbReference type="Proteomes" id="UP000182764">
    <property type="component" value="Unassembled WGS sequence"/>
</dbReference>
<dbReference type="PROSITE" id="PS50893">
    <property type="entry name" value="ABC_TRANSPORTER_2"/>
    <property type="match status" value="1"/>
</dbReference>
<dbReference type="PANTHER" id="PTHR43335:SF4">
    <property type="entry name" value="ABC TRANSPORTER, ATP-BINDING PROTEIN"/>
    <property type="match status" value="1"/>
</dbReference>
<dbReference type="SUPFAM" id="SSF52540">
    <property type="entry name" value="P-loop containing nucleoside triphosphate hydrolases"/>
    <property type="match status" value="1"/>
</dbReference>
<dbReference type="PROSITE" id="PS00211">
    <property type="entry name" value="ABC_TRANSPORTER_1"/>
    <property type="match status" value="1"/>
</dbReference>
<evidence type="ECO:0000313" key="9">
    <source>
        <dbReference type="Proteomes" id="UP000182764"/>
    </source>
</evidence>
<accession>A0A1H7XQN3</accession>
<dbReference type="GO" id="GO:0016887">
    <property type="term" value="F:ATP hydrolysis activity"/>
    <property type="evidence" value="ECO:0007669"/>
    <property type="project" value="InterPro"/>
</dbReference>
<dbReference type="InterPro" id="IPR003593">
    <property type="entry name" value="AAA+_ATPase"/>
</dbReference>
<dbReference type="InterPro" id="IPR027417">
    <property type="entry name" value="P-loop_NTPase"/>
</dbReference>
<keyword evidence="4 6" id="KW-0067">ATP-binding</keyword>
<keyword evidence="3" id="KW-0547">Nucleotide-binding</keyword>
<evidence type="ECO:0000313" key="7">
    <source>
        <dbReference type="EMBL" id="SER87766.1"/>
    </source>
</evidence>
<reference evidence="8 9" key="1">
    <citation type="submission" date="2016-10" db="EMBL/GenBank/DDBJ databases">
        <authorList>
            <person name="de Groot N.N."/>
        </authorList>
    </citation>
    <scope>NUCLEOTIDE SEQUENCE [LARGE SCALE GENOMIC DNA]</scope>
    <source>
        <strain evidence="6 9">VTM1R29</strain>
        <strain evidence="7 8">VTM2R47</strain>
    </source>
</reference>
<dbReference type="SMART" id="SM00382">
    <property type="entry name" value="AAA"/>
    <property type="match status" value="1"/>
</dbReference>
<evidence type="ECO:0000313" key="6">
    <source>
        <dbReference type="EMBL" id="SEM35299.1"/>
    </source>
</evidence>
<evidence type="ECO:0000256" key="2">
    <source>
        <dbReference type="ARBA" id="ARBA00022448"/>
    </source>
</evidence>
<gene>
    <name evidence="6" type="ORF">SAMN04487839_11712</name>
    <name evidence="7" type="ORF">SAMN04487840_1118</name>
</gene>
<protein>
    <submittedName>
        <fullName evidence="6">ABC-2 type transport system ATP-binding protein</fullName>
    </submittedName>
</protein>
<evidence type="ECO:0000256" key="3">
    <source>
        <dbReference type="ARBA" id="ARBA00022741"/>
    </source>
</evidence>